<sequence length="97" mass="10824">MKIQGWILTGAFVSNSRLKSSLVRTEATSSFQEQLEHLDKQVEDLQKQRDALVAKRRTLVEAMSKETNTVGCLWVSVGTVAHGKSVLGVVRTRVARR</sequence>
<feature type="coiled-coil region" evidence="1">
    <location>
        <begin position="28"/>
        <end position="62"/>
    </location>
</feature>
<comment type="caution">
    <text evidence="2">The sequence shown here is derived from an EMBL/GenBank/DDBJ whole genome shotgun (WGS) entry which is preliminary data.</text>
</comment>
<dbReference type="EMBL" id="CAKOGP040002158">
    <property type="protein sequence ID" value="CAJ1963699.1"/>
    <property type="molecule type" value="Genomic_DNA"/>
</dbReference>
<evidence type="ECO:0000256" key="1">
    <source>
        <dbReference type="SAM" id="Coils"/>
    </source>
</evidence>
<accession>A0AAD2PWY2</accession>
<dbReference type="Proteomes" id="UP001295423">
    <property type="component" value="Unassembled WGS sequence"/>
</dbReference>
<proteinExistence type="predicted"/>
<keyword evidence="3" id="KW-1185">Reference proteome</keyword>
<gene>
    <name evidence="2" type="ORF">CYCCA115_LOCUS20282</name>
</gene>
<organism evidence="2 3">
    <name type="scientific">Cylindrotheca closterium</name>
    <dbReference type="NCBI Taxonomy" id="2856"/>
    <lineage>
        <taxon>Eukaryota</taxon>
        <taxon>Sar</taxon>
        <taxon>Stramenopiles</taxon>
        <taxon>Ochrophyta</taxon>
        <taxon>Bacillariophyta</taxon>
        <taxon>Bacillariophyceae</taxon>
        <taxon>Bacillariophycidae</taxon>
        <taxon>Bacillariales</taxon>
        <taxon>Bacillariaceae</taxon>
        <taxon>Cylindrotheca</taxon>
    </lineage>
</organism>
<evidence type="ECO:0000313" key="2">
    <source>
        <dbReference type="EMBL" id="CAJ1963699.1"/>
    </source>
</evidence>
<evidence type="ECO:0000313" key="3">
    <source>
        <dbReference type="Proteomes" id="UP001295423"/>
    </source>
</evidence>
<keyword evidence="1" id="KW-0175">Coiled coil</keyword>
<dbReference type="AlphaFoldDB" id="A0AAD2PWY2"/>
<name>A0AAD2PWY2_9STRA</name>
<protein>
    <submittedName>
        <fullName evidence="2">Uncharacterized protein</fullName>
    </submittedName>
</protein>
<reference evidence="2" key="1">
    <citation type="submission" date="2023-08" db="EMBL/GenBank/DDBJ databases">
        <authorList>
            <person name="Audoor S."/>
            <person name="Bilcke G."/>
        </authorList>
    </citation>
    <scope>NUCLEOTIDE SEQUENCE</scope>
</reference>